<keyword evidence="3 5" id="KW-0862">Zinc</keyword>
<organism evidence="9 10">
    <name type="scientific">Cloeon dipterum</name>
    <dbReference type="NCBI Taxonomy" id="197152"/>
    <lineage>
        <taxon>Eukaryota</taxon>
        <taxon>Metazoa</taxon>
        <taxon>Ecdysozoa</taxon>
        <taxon>Arthropoda</taxon>
        <taxon>Hexapoda</taxon>
        <taxon>Insecta</taxon>
        <taxon>Pterygota</taxon>
        <taxon>Palaeoptera</taxon>
        <taxon>Ephemeroptera</taxon>
        <taxon>Pisciforma</taxon>
        <taxon>Baetidae</taxon>
        <taxon>Cloeon</taxon>
    </lineage>
</organism>
<feature type="domain" description="WWE" evidence="8">
    <location>
        <begin position="384"/>
        <end position="463"/>
    </location>
</feature>
<dbReference type="InterPro" id="IPR037197">
    <property type="entry name" value="WWE_dom_sf"/>
</dbReference>
<name>A0A8S1DYX3_9INSE</name>
<keyword evidence="10" id="KW-1185">Reference proteome</keyword>
<dbReference type="PANTHER" id="PTHR13417">
    <property type="entry name" value="E3 UBIQUITIN-PROTEIN LIGASE RNF146"/>
    <property type="match status" value="1"/>
</dbReference>
<dbReference type="Proteomes" id="UP000494165">
    <property type="component" value="Unassembled WGS sequence"/>
</dbReference>
<dbReference type="Pfam" id="PF02825">
    <property type="entry name" value="WWE"/>
    <property type="match status" value="1"/>
</dbReference>
<dbReference type="InterPro" id="IPR017907">
    <property type="entry name" value="Znf_RING_CS"/>
</dbReference>
<dbReference type="EC" id="2.3.2.27" evidence="5"/>
<dbReference type="GO" id="GO:0061630">
    <property type="term" value="F:ubiquitin protein ligase activity"/>
    <property type="evidence" value="ECO:0007669"/>
    <property type="project" value="UniProtKB-UniRule"/>
</dbReference>
<dbReference type="GO" id="GO:0051865">
    <property type="term" value="P:protein autoubiquitination"/>
    <property type="evidence" value="ECO:0007669"/>
    <property type="project" value="UniProtKB-UniRule"/>
</dbReference>
<feature type="domain" description="RING-type" evidence="7">
    <location>
        <begin position="332"/>
        <end position="370"/>
    </location>
</feature>
<evidence type="ECO:0000256" key="3">
    <source>
        <dbReference type="ARBA" id="ARBA00022833"/>
    </source>
</evidence>
<dbReference type="SUPFAM" id="SSF117839">
    <property type="entry name" value="WWE domain"/>
    <property type="match status" value="1"/>
</dbReference>
<gene>
    <name evidence="9" type="ORF">CLODIP_2_CD12886</name>
</gene>
<comment type="pathway">
    <text evidence="5">Protein modification; protein ubiquitination.</text>
</comment>
<dbReference type="InterPro" id="IPR001841">
    <property type="entry name" value="Znf_RING"/>
</dbReference>
<dbReference type="SUPFAM" id="SSF57850">
    <property type="entry name" value="RING/U-box"/>
    <property type="match status" value="2"/>
</dbReference>
<keyword evidence="5" id="KW-0808">Transferase</keyword>
<evidence type="ECO:0000259" key="8">
    <source>
        <dbReference type="PROSITE" id="PS50918"/>
    </source>
</evidence>
<comment type="caution">
    <text evidence="9">The sequence shown here is derived from an EMBL/GenBank/DDBJ whole genome shotgun (WGS) entry which is preliminary data.</text>
</comment>
<dbReference type="EMBL" id="CADEPI010000476">
    <property type="protein sequence ID" value="CAB3386354.1"/>
    <property type="molecule type" value="Genomic_DNA"/>
</dbReference>
<dbReference type="Pfam" id="PF00097">
    <property type="entry name" value="zf-C3HC4"/>
    <property type="match status" value="1"/>
</dbReference>
<reference evidence="9 10" key="1">
    <citation type="submission" date="2020-04" db="EMBL/GenBank/DDBJ databases">
        <authorList>
            <person name="Alioto T."/>
            <person name="Alioto T."/>
            <person name="Gomez Garrido J."/>
        </authorList>
    </citation>
    <scope>NUCLEOTIDE SEQUENCE [LARGE SCALE GENOMIC DNA]</scope>
</reference>
<dbReference type="Gene3D" id="3.30.40.10">
    <property type="entry name" value="Zinc/RING finger domain, C3HC4 (zinc finger)"/>
    <property type="match status" value="2"/>
</dbReference>
<dbReference type="Pfam" id="PF13920">
    <property type="entry name" value="zf-C3HC4_3"/>
    <property type="match status" value="1"/>
</dbReference>
<dbReference type="GO" id="GO:0072572">
    <property type="term" value="F:poly-ADP-D-ribose binding"/>
    <property type="evidence" value="ECO:0007669"/>
    <property type="project" value="UniProtKB-UniRule"/>
</dbReference>
<dbReference type="InterPro" id="IPR004170">
    <property type="entry name" value="WWE_dom"/>
</dbReference>
<dbReference type="SMART" id="SM00678">
    <property type="entry name" value="WWE"/>
    <property type="match status" value="1"/>
</dbReference>
<evidence type="ECO:0000256" key="4">
    <source>
        <dbReference type="PROSITE-ProRule" id="PRU00175"/>
    </source>
</evidence>
<dbReference type="GO" id="GO:0008270">
    <property type="term" value="F:zinc ion binding"/>
    <property type="evidence" value="ECO:0007669"/>
    <property type="project" value="UniProtKB-UniRule"/>
</dbReference>
<feature type="domain" description="RING-type" evidence="7">
    <location>
        <begin position="123"/>
        <end position="162"/>
    </location>
</feature>
<sequence length="482" mass="55333">MSSDRIPRNEVQNLLEPLIHIEMTWEEEEIVRRVEIPFQQNLMEIIGEDGNADHYLLDQPPATVVTWVDGPLYLDEEIDPDFNPDSETSRIIIDDDDLDGPEAKRLKHEHNSLEDGGNQKDDCAICLSPMELPVRFPCSHKYCLTCAKGLMRTPSKTCGICRIKIPVTFISNPETFATETVQAPIRKNSWFYKSRSGCRLAALNLVGPLKFPCIRDKSCCYHTKSRIKTLLLSGSWQGKWPLAENMAELLYSAVIEDLIYPPTYSDPAVMPPSHNTTITEESNNKNQNRRQPRFADEDMLMKQRRFVWRMTRAIKKTKRPKQTNQDADIDECVVCILPLELPVRLQCGHVFCFTCARGLLKTTKCCALCRAAISMELATNYKMFLVGTLPKPTTKYSWFYKSRKGWWLFAPRMQTDIENAFKSGKESMMTILNGQIYIFDFRKMVQTFRNSSWEAAHCQRIKKDLSSSSHLGVAGLEYCKLL</sequence>
<dbReference type="GO" id="GO:0016055">
    <property type="term" value="P:Wnt signaling pathway"/>
    <property type="evidence" value="ECO:0007669"/>
    <property type="project" value="InterPro"/>
</dbReference>
<evidence type="ECO:0000256" key="2">
    <source>
        <dbReference type="ARBA" id="ARBA00022771"/>
    </source>
</evidence>
<proteinExistence type="predicted"/>
<dbReference type="OrthoDB" id="10065815at2759"/>
<feature type="region of interest" description="Disordered" evidence="6">
    <location>
        <begin position="271"/>
        <end position="293"/>
    </location>
</feature>
<dbReference type="PROSITE" id="PS00518">
    <property type="entry name" value="ZF_RING_1"/>
    <property type="match status" value="2"/>
</dbReference>
<dbReference type="InterPro" id="IPR018957">
    <property type="entry name" value="Znf_C3HC4_RING-type"/>
</dbReference>
<evidence type="ECO:0000256" key="5">
    <source>
        <dbReference type="RuleBase" id="RU367115"/>
    </source>
</evidence>
<keyword evidence="1 5" id="KW-0479">Metal-binding</keyword>
<dbReference type="SMART" id="SM00184">
    <property type="entry name" value="RING"/>
    <property type="match status" value="2"/>
</dbReference>
<dbReference type="PROSITE" id="PS50918">
    <property type="entry name" value="WWE"/>
    <property type="match status" value="1"/>
</dbReference>
<dbReference type="GO" id="GO:0005829">
    <property type="term" value="C:cytosol"/>
    <property type="evidence" value="ECO:0007669"/>
    <property type="project" value="UniProtKB-SubCell"/>
</dbReference>
<keyword evidence="5" id="KW-0963">Cytoplasm</keyword>
<comment type="PTM">
    <text evidence="5">Ubiquitinated; autoubiquitinated.</text>
</comment>
<dbReference type="PANTHER" id="PTHR13417:SF2">
    <property type="entry name" value="E3 UBIQUITIN-PROTEIN LIGASE RNF146"/>
    <property type="match status" value="1"/>
</dbReference>
<feature type="compositionally biased region" description="Polar residues" evidence="6">
    <location>
        <begin position="273"/>
        <end position="286"/>
    </location>
</feature>
<comment type="function">
    <text evidence="5">E3 ubiquitin-protein ligase that specifically binds poly-ADP-ribosylated proteins and mediates their ubiquitination and subsequent degradation.</text>
</comment>
<comment type="subcellular location">
    <subcellularLocation>
        <location evidence="5">Cytoplasm</location>
        <location evidence="5">Cytosol</location>
    </subcellularLocation>
</comment>
<evidence type="ECO:0000259" key="7">
    <source>
        <dbReference type="PROSITE" id="PS50089"/>
    </source>
</evidence>
<keyword evidence="5" id="KW-0833">Ubl conjugation pathway</keyword>
<comment type="domain">
    <text evidence="5">The WWE domain mediates non-covalent poly(ADP-ribose)-binding.</text>
</comment>
<evidence type="ECO:0000313" key="9">
    <source>
        <dbReference type="EMBL" id="CAB3386354.1"/>
    </source>
</evidence>
<evidence type="ECO:0000313" key="10">
    <source>
        <dbReference type="Proteomes" id="UP000494165"/>
    </source>
</evidence>
<keyword evidence="2 4" id="KW-0863">Zinc-finger</keyword>
<dbReference type="InterPro" id="IPR013083">
    <property type="entry name" value="Znf_RING/FYVE/PHD"/>
</dbReference>
<evidence type="ECO:0000256" key="6">
    <source>
        <dbReference type="SAM" id="MobiDB-lite"/>
    </source>
</evidence>
<dbReference type="PROSITE" id="PS50089">
    <property type="entry name" value="ZF_RING_2"/>
    <property type="match status" value="2"/>
</dbReference>
<dbReference type="GO" id="GO:0006511">
    <property type="term" value="P:ubiquitin-dependent protein catabolic process"/>
    <property type="evidence" value="ECO:0007669"/>
    <property type="project" value="UniProtKB-UniRule"/>
</dbReference>
<dbReference type="GO" id="GO:0005634">
    <property type="term" value="C:nucleus"/>
    <property type="evidence" value="ECO:0007669"/>
    <property type="project" value="TreeGrafter"/>
</dbReference>
<dbReference type="AlphaFoldDB" id="A0A8S1DYX3"/>
<accession>A0A8S1DYX3</accession>
<protein>
    <recommendedName>
        <fullName evidence="5">E3 ubiquitin-protein ligase</fullName>
        <ecNumber evidence="5">2.3.2.27</ecNumber>
    </recommendedName>
</protein>
<dbReference type="Gene3D" id="3.30.720.50">
    <property type="match status" value="1"/>
</dbReference>
<dbReference type="InterPro" id="IPR018123">
    <property type="entry name" value="WWE-dom_subgr"/>
</dbReference>
<dbReference type="InterPro" id="IPR033509">
    <property type="entry name" value="RNF146"/>
</dbReference>
<comment type="catalytic activity">
    <reaction evidence="5">
        <text>S-ubiquitinyl-[E2 ubiquitin-conjugating enzyme]-L-cysteine + [acceptor protein]-L-lysine = [E2 ubiquitin-conjugating enzyme]-L-cysteine + N(6)-ubiquitinyl-[acceptor protein]-L-lysine.</text>
        <dbReference type="EC" id="2.3.2.27"/>
    </reaction>
</comment>
<evidence type="ECO:0000256" key="1">
    <source>
        <dbReference type="ARBA" id="ARBA00022723"/>
    </source>
</evidence>